<gene>
    <name evidence="1" type="ORF">VSA01S_36890</name>
</gene>
<dbReference type="EMBL" id="BJXJ01000066">
    <property type="protein sequence ID" value="GEM77577.1"/>
    <property type="molecule type" value="Genomic_DNA"/>
</dbReference>
<sequence>MRLLKFSIIIFILSTSSLYVSASEIQYKIGGKNFSFPSSYIVDLSPWGWLKSIGGLDEEVNSVYLEFSSSEIKLRNLGIRRSIFVSVEYYADLAKKRYLDTSRWSSIWYAKNHDSDREVLFDDLSQFYFIFEKHGYRGLFDIFSVMPTGELPVNRDDFYVATCDSSSISEIKHSGCTRQLLIDDLMIEIGFPFHYLSHIQDIETFVISKLNAWEVK</sequence>
<evidence type="ECO:0000313" key="2">
    <source>
        <dbReference type="Proteomes" id="UP000321922"/>
    </source>
</evidence>
<accession>A0A511QK59</accession>
<comment type="caution">
    <text evidence="1">The sequence shown here is derived from an EMBL/GenBank/DDBJ whole genome shotgun (WGS) entry which is preliminary data.</text>
</comment>
<evidence type="ECO:0000313" key="1">
    <source>
        <dbReference type="EMBL" id="GEM77577.1"/>
    </source>
</evidence>
<keyword evidence="2" id="KW-1185">Reference proteome</keyword>
<dbReference type="AlphaFoldDB" id="A0A511QK59"/>
<proteinExistence type="predicted"/>
<dbReference type="RefSeq" id="WP_039982365.1">
    <property type="nucleotide sequence ID" value="NZ_BAOJ01000102.1"/>
</dbReference>
<name>A0A511QK59_9VIBR</name>
<protein>
    <submittedName>
        <fullName evidence="1">Uncharacterized protein</fullName>
    </submittedName>
</protein>
<organism evidence="1 2">
    <name type="scientific">Vibrio sagamiensis NBRC 104589</name>
    <dbReference type="NCBI Taxonomy" id="1219064"/>
    <lineage>
        <taxon>Bacteria</taxon>
        <taxon>Pseudomonadati</taxon>
        <taxon>Pseudomonadota</taxon>
        <taxon>Gammaproteobacteria</taxon>
        <taxon>Vibrionales</taxon>
        <taxon>Vibrionaceae</taxon>
        <taxon>Vibrio</taxon>
    </lineage>
</organism>
<dbReference type="OrthoDB" id="9985770at2"/>
<dbReference type="Proteomes" id="UP000321922">
    <property type="component" value="Unassembled WGS sequence"/>
</dbReference>
<reference evidence="1 2" key="1">
    <citation type="submission" date="2019-07" db="EMBL/GenBank/DDBJ databases">
        <title>Whole genome shotgun sequence of Vibrio sagamiensis NBRC 104589.</title>
        <authorList>
            <person name="Hosoyama A."/>
            <person name="Uohara A."/>
            <person name="Ohji S."/>
            <person name="Ichikawa N."/>
        </authorList>
    </citation>
    <scope>NUCLEOTIDE SEQUENCE [LARGE SCALE GENOMIC DNA]</scope>
    <source>
        <strain evidence="1 2">NBRC 104589</strain>
    </source>
</reference>